<evidence type="ECO:0000256" key="5">
    <source>
        <dbReference type="ARBA" id="ARBA00023125"/>
    </source>
</evidence>
<dbReference type="InterPro" id="IPR052035">
    <property type="entry name" value="ZnF_BED_domain_contain"/>
</dbReference>
<feature type="compositionally biased region" description="Polar residues" evidence="8">
    <location>
        <begin position="753"/>
        <end position="767"/>
    </location>
</feature>
<evidence type="ECO:0000259" key="9">
    <source>
        <dbReference type="Pfam" id="PF05699"/>
    </source>
</evidence>
<dbReference type="Pfam" id="PF05699">
    <property type="entry name" value="Dimer_Tnp_hAT"/>
    <property type="match status" value="1"/>
</dbReference>
<feature type="domain" description="HAT C-terminal dimerisation" evidence="9">
    <location>
        <begin position="494"/>
        <end position="576"/>
    </location>
</feature>
<feature type="compositionally biased region" description="Basic and acidic residues" evidence="8">
    <location>
        <begin position="800"/>
        <end position="809"/>
    </location>
</feature>
<evidence type="ECO:0000259" key="10">
    <source>
        <dbReference type="Pfam" id="PF14372"/>
    </source>
</evidence>
<keyword evidence="5" id="KW-0238">DNA-binding</keyword>
<accession>A0A8J4VM81</accession>
<protein>
    <recommendedName>
        <fullName evidence="13">BED-type domain-containing protein</fullName>
    </recommendedName>
</protein>
<dbReference type="SUPFAM" id="SSF53098">
    <property type="entry name" value="Ribonuclease H-like"/>
    <property type="match status" value="1"/>
</dbReference>
<dbReference type="InterPro" id="IPR012337">
    <property type="entry name" value="RNaseH-like_sf"/>
</dbReference>
<feature type="coiled-coil region" evidence="7">
    <location>
        <begin position="670"/>
        <end position="717"/>
    </location>
</feature>
<evidence type="ECO:0008006" key="13">
    <source>
        <dbReference type="Google" id="ProtNLM"/>
    </source>
</evidence>
<dbReference type="GO" id="GO:0003677">
    <property type="term" value="F:DNA binding"/>
    <property type="evidence" value="ECO:0007669"/>
    <property type="project" value="UniProtKB-KW"/>
</dbReference>
<dbReference type="EMBL" id="JRKL02003617">
    <property type="protein sequence ID" value="KAF3954689.1"/>
    <property type="molecule type" value="Genomic_DNA"/>
</dbReference>
<dbReference type="SMART" id="SM00614">
    <property type="entry name" value="ZnF_BED"/>
    <property type="match status" value="1"/>
</dbReference>
<keyword evidence="6" id="KW-0539">Nucleus</keyword>
<keyword evidence="12" id="KW-1185">Reference proteome</keyword>
<evidence type="ECO:0000313" key="11">
    <source>
        <dbReference type="EMBL" id="KAF3954689.1"/>
    </source>
</evidence>
<comment type="caution">
    <text evidence="11">The sequence shown here is derived from an EMBL/GenBank/DDBJ whole genome shotgun (WGS) entry which is preliminary data.</text>
</comment>
<sequence>MEINIMQRSEISEPSPSKIQYEVEVGGKVRAICKHCCKDFSGSSKSGTTHLKNHLLRCSAIKSGESCKEIISLTKTGDFKNPTVIDGNSVFDEERSGLDVVRMIIKHGYPLNMVEHEYFKVFVKNLQPVFKLHSQDTLKAGILHVYREEKEKLCKHLDGLKLKKKILAVKNLGYNYTGETLFGIVKSLLLEWNIDKKLCSITVESSSSNDQMVKTLESWLGNQGYHPFRGKLFHIRCITHIINLLVQDGLDEIDDILHKIRKAIKYISETTIGKEKFQEVVKKLNLQSKDITSQGVPIRWDSTLFMLESALEFREAFSYLQSSHCDFPVNLSMEEWDKAKVMHKCLIVFYDGICSFLGSKCLTTNVYFRKICDIHHNLIQWQKGEHTFIRLVAKKMSETFDKYFDYCTSVSAIAAVFDPRTKLDFVHYSFTELYGGHTKKYLLIDDALGHIFDEYAKGRSSEASTSYDDNYSDILDRWYKSKSDMNKVHSQRAELHRYLEEPIPDFEGEFDILGWWHTNSTKFPTLWRIARDILAIPMSTSISNSAFSIETMTINPTFNGLDPDIIEALVCGEDWLDNPARITANKDNDHSFEPTHTSFGLAGTSLSLESQEKRVPFTTNTKLMLANLSSTWSPQPFPTGVITKSSDHGSSGNDAEAVKSCIRTMEFQYHEKVAREMERAEYEAQLAAKEAQNRQDREQYAQEKFELEQRIKHLEIEWQKLLFEANRDRLRNVLVPPNYGYPAPSSAPSSSSQLGVSNPRGSWHEGTSSLVTMDSVLANEFPKSPVTPPPMTTPPTTPPHMDRDYLQQQRDQDFYQQLFSYDARPSMF</sequence>
<feature type="region of interest" description="Disordered" evidence="8">
    <location>
        <begin position="742"/>
        <end position="767"/>
    </location>
</feature>
<evidence type="ECO:0000256" key="2">
    <source>
        <dbReference type="ARBA" id="ARBA00022723"/>
    </source>
</evidence>
<dbReference type="InterPro" id="IPR008906">
    <property type="entry name" value="HATC_C_dom"/>
</dbReference>
<evidence type="ECO:0000313" key="12">
    <source>
        <dbReference type="Proteomes" id="UP000737018"/>
    </source>
</evidence>
<feature type="compositionally biased region" description="Pro residues" evidence="8">
    <location>
        <begin position="785"/>
        <end position="798"/>
    </location>
</feature>
<feature type="domain" description="hAT-like transposase RNase-H fold" evidence="10">
    <location>
        <begin position="358"/>
        <end position="455"/>
    </location>
</feature>
<dbReference type="GO" id="GO:0046983">
    <property type="term" value="F:protein dimerization activity"/>
    <property type="evidence" value="ECO:0007669"/>
    <property type="project" value="InterPro"/>
</dbReference>
<evidence type="ECO:0000256" key="4">
    <source>
        <dbReference type="ARBA" id="ARBA00022833"/>
    </source>
</evidence>
<proteinExistence type="predicted"/>
<dbReference type="PANTHER" id="PTHR46481">
    <property type="entry name" value="ZINC FINGER BED DOMAIN-CONTAINING PROTEIN 4"/>
    <property type="match status" value="1"/>
</dbReference>
<evidence type="ECO:0000256" key="6">
    <source>
        <dbReference type="ARBA" id="ARBA00023242"/>
    </source>
</evidence>
<feature type="compositionally biased region" description="Low complexity" evidence="8">
    <location>
        <begin position="742"/>
        <end position="752"/>
    </location>
</feature>
<reference evidence="11" key="1">
    <citation type="submission" date="2020-03" db="EMBL/GenBank/DDBJ databases">
        <title>Castanea mollissima Vanexum genome sequencing.</title>
        <authorList>
            <person name="Staton M."/>
        </authorList>
    </citation>
    <scope>NUCLEOTIDE SEQUENCE</scope>
    <source>
        <tissue evidence="11">Leaf</tissue>
    </source>
</reference>
<dbReference type="AlphaFoldDB" id="A0A8J4VM81"/>
<feature type="region of interest" description="Disordered" evidence="8">
    <location>
        <begin position="780"/>
        <end position="809"/>
    </location>
</feature>
<dbReference type="InterPro" id="IPR025525">
    <property type="entry name" value="hAT-like_transposase_RNase-H"/>
</dbReference>
<comment type="subcellular location">
    <subcellularLocation>
        <location evidence="1">Nucleus</location>
    </subcellularLocation>
</comment>
<dbReference type="Proteomes" id="UP000737018">
    <property type="component" value="Unassembled WGS sequence"/>
</dbReference>
<evidence type="ECO:0000256" key="8">
    <source>
        <dbReference type="SAM" id="MobiDB-lite"/>
    </source>
</evidence>
<evidence type="ECO:0000256" key="7">
    <source>
        <dbReference type="SAM" id="Coils"/>
    </source>
</evidence>
<organism evidence="11 12">
    <name type="scientific">Castanea mollissima</name>
    <name type="common">Chinese chestnut</name>
    <dbReference type="NCBI Taxonomy" id="60419"/>
    <lineage>
        <taxon>Eukaryota</taxon>
        <taxon>Viridiplantae</taxon>
        <taxon>Streptophyta</taxon>
        <taxon>Embryophyta</taxon>
        <taxon>Tracheophyta</taxon>
        <taxon>Spermatophyta</taxon>
        <taxon>Magnoliopsida</taxon>
        <taxon>eudicotyledons</taxon>
        <taxon>Gunneridae</taxon>
        <taxon>Pentapetalae</taxon>
        <taxon>rosids</taxon>
        <taxon>fabids</taxon>
        <taxon>Fagales</taxon>
        <taxon>Fagaceae</taxon>
        <taxon>Castanea</taxon>
    </lineage>
</organism>
<keyword evidence="3" id="KW-0863">Zinc-finger</keyword>
<name>A0A8J4VM81_9ROSI</name>
<dbReference type="PANTHER" id="PTHR46481:SF10">
    <property type="entry name" value="ZINC FINGER BED DOMAIN-CONTAINING PROTEIN 39"/>
    <property type="match status" value="1"/>
</dbReference>
<gene>
    <name evidence="11" type="ORF">CMV_019994</name>
</gene>
<evidence type="ECO:0000256" key="1">
    <source>
        <dbReference type="ARBA" id="ARBA00004123"/>
    </source>
</evidence>
<keyword evidence="4" id="KW-0862">Zinc</keyword>
<dbReference type="OrthoDB" id="812756at2759"/>
<dbReference type="Pfam" id="PF14372">
    <property type="entry name" value="hAT-like_RNase-H"/>
    <property type="match status" value="1"/>
</dbReference>
<keyword evidence="2" id="KW-0479">Metal-binding</keyword>
<evidence type="ECO:0000256" key="3">
    <source>
        <dbReference type="ARBA" id="ARBA00022771"/>
    </source>
</evidence>
<keyword evidence="7" id="KW-0175">Coiled coil</keyword>